<dbReference type="AlphaFoldDB" id="A0A4C1ZJN6"/>
<accession>A0A4C1ZJN6</accession>
<dbReference type="OrthoDB" id="407509at2759"/>
<evidence type="ECO:0000313" key="3">
    <source>
        <dbReference type="Proteomes" id="UP000299102"/>
    </source>
</evidence>
<name>A0A4C1ZJN6_EUMVA</name>
<feature type="compositionally biased region" description="Polar residues" evidence="1">
    <location>
        <begin position="91"/>
        <end position="102"/>
    </location>
</feature>
<dbReference type="Proteomes" id="UP000299102">
    <property type="component" value="Unassembled WGS sequence"/>
</dbReference>
<evidence type="ECO:0000256" key="1">
    <source>
        <dbReference type="SAM" id="MobiDB-lite"/>
    </source>
</evidence>
<protein>
    <submittedName>
        <fullName evidence="2">Uncharacterized protein</fullName>
    </submittedName>
</protein>
<keyword evidence="3" id="KW-1185">Reference proteome</keyword>
<proteinExistence type="predicted"/>
<organism evidence="2 3">
    <name type="scientific">Eumeta variegata</name>
    <name type="common">Bagworm moth</name>
    <name type="synonym">Eumeta japonica</name>
    <dbReference type="NCBI Taxonomy" id="151549"/>
    <lineage>
        <taxon>Eukaryota</taxon>
        <taxon>Metazoa</taxon>
        <taxon>Ecdysozoa</taxon>
        <taxon>Arthropoda</taxon>
        <taxon>Hexapoda</taxon>
        <taxon>Insecta</taxon>
        <taxon>Pterygota</taxon>
        <taxon>Neoptera</taxon>
        <taxon>Endopterygota</taxon>
        <taxon>Lepidoptera</taxon>
        <taxon>Glossata</taxon>
        <taxon>Ditrysia</taxon>
        <taxon>Tineoidea</taxon>
        <taxon>Psychidae</taxon>
        <taxon>Oiketicinae</taxon>
        <taxon>Eumeta</taxon>
    </lineage>
</organism>
<comment type="caution">
    <text evidence="2">The sequence shown here is derived from an EMBL/GenBank/DDBJ whole genome shotgun (WGS) entry which is preliminary data.</text>
</comment>
<evidence type="ECO:0000313" key="2">
    <source>
        <dbReference type="EMBL" id="GBP86827.1"/>
    </source>
</evidence>
<dbReference type="EMBL" id="BGZK01001819">
    <property type="protein sequence ID" value="GBP86827.1"/>
    <property type="molecule type" value="Genomic_DNA"/>
</dbReference>
<reference evidence="2 3" key="1">
    <citation type="journal article" date="2019" name="Commun. Biol.">
        <title>The bagworm genome reveals a unique fibroin gene that provides high tensile strength.</title>
        <authorList>
            <person name="Kono N."/>
            <person name="Nakamura H."/>
            <person name="Ohtoshi R."/>
            <person name="Tomita M."/>
            <person name="Numata K."/>
            <person name="Arakawa K."/>
        </authorList>
    </citation>
    <scope>NUCLEOTIDE SEQUENCE [LARGE SCALE GENOMIC DNA]</scope>
</reference>
<sequence>MCGMGIALEQLKNNKAPGGVGITLELLGTGGKPVLTVLQKLFNSVMLESDRGPLFDVNSGSTAGSGPRPLSILIQVSPTDLGPPLGISGEPSESTRLPTNARNPRGHQGIAGFLRGIRISNGTVIGLMEGVREEKEE</sequence>
<feature type="region of interest" description="Disordered" evidence="1">
    <location>
        <begin position="82"/>
        <end position="106"/>
    </location>
</feature>
<gene>
    <name evidence="2" type="ORF">EVAR_62525_1</name>
</gene>